<evidence type="ECO:0000313" key="2">
    <source>
        <dbReference type="Proteomes" id="UP000069272"/>
    </source>
</evidence>
<proteinExistence type="predicted"/>
<dbReference type="EnsemblMetazoa" id="AALB004371-RA">
    <property type="protein sequence ID" value="AALB004371-PA"/>
    <property type="gene ID" value="AALB004371"/>
</dbReference>
<dbReference type="Proteomes" id="UP000069272">
    <property type="component" value="Chromosome 3L"/>
</dbReference>
<evidence type="ECO:0000313" key="1">
    <source>
        <dbReference type="EnsemblMetazoa" id="AALB004371-PA"/>
    </source>
</evidence>
<reference evidence="1" key="2">
    <citation type="submission" date="2022-08" db="UniProtKB">
        <authorList>
            <consortium name="EnsemblMetazoa"/>
        </authorList>
    </citation>
    <scope>IDENTIFICATION</scope>
    <source>
        <strain evidence="1">STECLA/ALBI9_A</strain>
    </source>
</reference>
<protein>
    <submittedName>
        <fullName evidence="1">Uncharacterized protein</fullName>
    </submittedName>
</protein>
<dbReference type="VEuPathDB" id="VectorBase:AALB004371"/>
<accession>A0A182FCY5</accession>
<name>A0A182FCY5_ANOAL</name>
<sequence>MVLFSLRNLSGTRRRIVGLPMLNPRNQQRKQQSSVVIVIILLIFAGFRLLGLLRLNVLPHQHQQQQQQQQQKQQK</sequence>
<dbReference type="AlphaFoldDB" id="A0A182FCY5"/>
<reference evidence="1 2" key="1">
    <citation type="journal article" date="2017" name="G3 (Bethesda)">
        <title>The Physical Genome Mapping of Anopheles albimanus Corrected Scaffold Misassemblies and Identified Interarm Rearrangements in Genus Anopheles.</title>
        <authorList>
            <person name="Artemov G.N."/>
            <person name="Peery A.N."/>
            <person name="Jiang X."/>
            <person name="Tu Z."/>
            <person name="Stegniy V.N."/>
            <person name="Sharakhova M.V."/>
            <person name="Sharakhov I.V."/>
        </authorList>
    </citation>
    <scope>NUCLEOTIDE SEQUENCE [LARGE SCALE GENOMIC DNA]</scope>
    <source>
        <strain evidence="1 2">ALBI9_A</strain>
    </source>
</reference>
<keyword evidence="2" id="KW-1185">Reference proteome</keyword>
<organism evidence="1 2">
    <name type="scientific">Anopheles albimanus</name>
    <name type="common">New world malaria mosquito</name>
    <dbReference type="NCBI Taxonomy" id="7167"/>
    <lineage>
        <taxon>Eukaryota</taxon>
        <taxon>Metazoa</taxon>
        <taxon>Ecdysozoa</taxon>
        <taxon>Arthropoda</taxon>
        <taxon>Hexapoda</taxon>
        <taxon>Insecta</taxon>
        <taxon>Pterygota</taxon>
        <taxon>Neoptera</taxon>
        <taxon>Endopterygota</taxon>
        <taxon>Diptera</taxon>
        <taxon>Nematocera</taxon>
        <taxon>Culicoidea</taxon>
        <taxon>Culicidae</taxon>
        <taxon>Anophelinae</taxon>
        <taxon>Anopheles</taxon>
    </lineage>
</organism>